<accession>A0ABU9AFL4</accession>
<organism evidence="2 3">
    <name type="scientific">Pseudonocardia alni subsp. carboxydivorans</name>
    <dbReference type="NCBI Taxonomy" id="415010"/>
    <lineage>
        <taxon>Bacteria</taxon>
        <taxon>Bacillati</taxon>
        <taxon>Actinomycetota</taxon>
        <taxon>Actinomycetes</taxon>
        <taxon>Pseudonocardiales</taxon>
        <taxon>Pseudonocardiaceae</taxon>
        <taxon>Pseudonocardia</taxon>
    </lineage>
</organism>
<dbReference type="Proteomes" id="UP001367513">
    <property type="component" value="Unassembled WGS sequence"/>
</dbReference>
<feature type="region of interest" description="Disordered" evidence="1">
    <location>
        <begin position="1"/>
        <end position="75"/>
    </location>
</feature>
<evidence type="ECO:0000313" key="2">
    <source>
        <dbReference type="EMBL" id="MEK6464711.1"/>
    </source>
</evidence>
<name>A0ABU9AFL4_PSEA5</name>
<dbReference type="EMBL" id="JBBPIX010000006">
    <property type="protein sequence ID" value="MEK6464711.1"/>
    <property type="molecule type" value="Genomic_DNA"/>
</dbReference>
<protein>
    <submittedName>
        <fullName evidence="2">Uncharacterized protein</fullName>
    </submittedName>
</protein>
<proteinExistence type="predicted"/>
<comment type="caution">
    <text evidence="2">The sequence shown here is derived from an EMBL/GenBank/DDBJ whole genome shotgun (WGS) entry which is preliminary data.</text>
</comment>
<evidence type="ECO:0000256" key="1">
    <source>
        <dbReference type="SAM" id="MobiDB-lite"/>
    </source>
</evidence>
<feature type="compositionally biased region" description="Basic and acidic residues" evidence="1">
    <location>
        <begin position="1"/>
        <end position="19"/>
    </location>
</feature>
<keyword evidence="3" id="KW-1185">Reference proteome</keyword>
<sequence length="75" mass="7797">MRDRPVGPGEAAREPDGAVREVPATSAARGAHPTGHASRVDGPVHETYLVGPRDTGDAAARRTGIGWPVFTTRPG</sequence>
<gene>
    <name evidence="2" type="ORF">WG925_13275</name>
</gene>
<reference evidence="2 3" key="1">
    <citation type="submission" date="2024-03" db="EMBL/GenBank/DDBJ databases">
        <title>Draft genome sequence of Pseudonocardia carboxydivorans JCM 14827.</title>
        <authorList>
            <person name="Duangmal K."/>
        </authorList>
    </citation>
    <scope>NUCLEOTIDE SEQUENCE [LARGE SCALE GENOMIC DNA]</scope>
    <source>
        <strain evidence="2 3">JCM 14827</strain>
    </source>
</reference>
<dbReference type="RefSeq" id="WP_346108095.1">
    <property type="nucleotide sequence ID" value="NZ_BAAAOD010000083.1"/>
</dbReference>
<evidence type="ECO:0000313" key="3">
    <source>
        <dbReference type="Proteomes" id="UP001367513"/>
    </source>
</evidence>